<gene>
    <name evidence="1" type="ORF">BDY19DRAFT_935398</name>
</gene>
<organism evidence="1 2">
    <name type="scientific">Irpex rosettiformis</name>
    <dbReference type="NCBI Taxonomy" id="378272"/>
    <lineage>
        <taxon>Eukaryota</taxon>
        <taxon>Fungi</taxon>
        <taxon>Dikarya</taxon>
        <taxon>Basidiomycota</taxon>
        <taxon>Agaricomycotina</taxon>
        <taxon>Agaricomycetes</taxon>
        <taxon>Polyporales</taxon>
        <taxon>Irpicaceae</taxon>
        <taxon>Irpex</taxon>
    </lineage>
</organism>
<comment type="caution">
    <text evidence="1">The sequence shown here is derived from an EMBL/GenBank/DDBJ whole genome shotgun (WGS) entry which is preliminary data.</text>
</comment>
<dbReference type="Proteomes" id="UP001055072">
    <property type="component" value="Unassembled WGS sequence"/>
</dbReference>
<evidence type="ECO:0000313" key="2">
    <source>
        <dbReference type="Proteomes" id="UP001055072"/>
    </source>
</evidence>
<evidence type="ECO:0000313" key="1">
    <source>
        <dbReference type="EMBL" id="KAI0091374.1"/>
    </source>
</evidence>
<dbReference type="EMBL" id="MU274906">
    <property type="protein sequence ID" value="KAI0091374.1"/>
    <property type="molecule type" value="Genomic_DNA"/>
</dbReference>
<proteinExistence type="predicted"/>
<protein>
    <submittedName>
        <fullName evidence="1">Uncharacterized protein</fullName>
    </submittedName>
</protein>
<sequence length="69" mass="7437">MISALSKGHADLLGIGRLSVELPYLPRVLAESDGTIPPVFPHPISLPFPLANVHNLDGCVRSFWPFGCV</sequence>
<name>A0ACB8UBD1_9APHY</name>
<keyword evidence="2" id="KW-1185">Reference proteome</keyword>
<accession>A0ACB8UBD1</accession>
<reference evidence="1" key="1">
    <citation type="journal article" date="2021" name="Environ. Microbiol.">
        <title>Gene family expansions and transcriptome signatures uncover fungal adaptations to wood decay.</title>
        <authorList>
            <person name="Hage H."/>
            <person name="Miyauchi S."/>
            <person name="Viragh M."/>
            <person name="Drula E."/>
            <person name="Min B."/>
            <person name="Chaduli D."/>
            <person name="Navarro D."/>
            <person name="Favel A."/>
            <person name="Norest M."/>
            <person name="Lesage-Meessen L."/>
            <person name="Balint B."/>
            <person name="Merenyi Z."/>
            <person name="de Eugenio L."/>
            <person name="Morin E."/>
            <person name="Martinez A.T."/>
            <person name="Baldrian P."/>
            <person name="Stursova M."/>
            <person name="Martinez M.J."/>
            <person name="Novotny C."/>
            <person name="Magnuson J.K."/>
            <person name="Spatafora J.W."/>
            <person name="Maurice S."/>
            <person name="Pangilinan J."/>
            <person name="Andreopoulos W."/>
            <person name="LaButti K."/>
            <person name="Hundley H."/>
            <person name="Na H."/>
            <person name="Kuo A."/>
            <person name="Barry K."/>
            <person name="Lipzen A."/>
            <person name="Henrissat B."/>
            <person name="Riley R."/>
            <person name="Ahrendt S."/>
            <person name="Nagy L.G."/>
            <person name="Grigoriev I.V."/>
            <person name="Martin F."/>
            <person name="Rosso M.N."/>
        </authorList>
    </citation>
    <scope>NUCLEOTIDE SEQUENCE</scope>
    <source>
        <strain evidence="1">CBS 384.51</strain>
    </source>
</reference>